<keyword evidence="2 6" id="KW-0813">Transport</keyword>
<evidence type="ECO:0000256" key="2">
    <source>
        <dbReference type="ARBA" id="ARBA00022448"/>
    </source>
</evidence>
<feature type="compositionally biased region" description="Acidic residues" evidence="7">
    <location>
        <begin position="646"/>
        <end position="671"/>
    </location>
</feature>
<keyword evidence="5 6" id="KW-0539">Nucleus</keyword>
<evidence type="ECO:0000256" key="3">
    <source>
        <dbReference type="ARBA" id="ARBA00022517"/>
    </source>
</evidence>
<evidence type="ECO:0000259" key="8">
    <source>
        <dbReference type="Pfam" id="PF05285"/>
    </source>
</evidence>
<dbReference type="GO" id="GO:0005730">
    <property type="term" value="C:nucleolus"/>
    <property type="evidence" value="ECO:0007669"/>
    <property type="project" value="UniProtKB-SubCell"/>
</dbReference>
<evidence type="ECO:0000313" key="10">
    <source>
        <dbReference type="EMBL" id="CEM16784.1"/>
    </source>
</evidence>
<dbReference type="STRING" id="1169540.A0A0G4FRQ9"/>
<dbReference type="OMA" id="AMYKTYK"/>
<gene>
    <name evidence="10" type="ORF">Vbra_2534</name>
</gene>
<dbReference type="EMBL" id="CDMY01000483">
    <property type="protein sequence ID" value="CEM16784.1"/>
    <property type="molecule type" value="Genomic_DNA"/>
</dbReference>
<dbReference type="Proteomes" id="UP000041254">
    <property type="component" value="Unassembled WGS sequence"/>
</dbReference>
<keyword evidence="4 6" id="KW-0653">Protein transport</keyword>
<keyword evidence="11" id="KW-1185">Reference proteome</keyword>
<comment type="subcellular location">
    <subcellularLocation>
        <location evidence="6">Nucleus</location>
        <location evidence="6">Nucleolus</location>
    </subcellularLocation>
</comment>
<protein>
    <recommendedName>
        <fullName evidence="6">Protein SDA1</fullName>
    </recommendedName>
</protein>
<dbReference type="InterPro" id="IPR007949">
    <property type="entry name" value="SDA1_MD"/>
</dbReference>
<accession>A0A0G4FRQ9</accession>
<feature type="domain" description="SDA1 N-terminal" evidence="9">
    <location>
        <begin position="92"/>
        <end position="452"/>
    </location>
</feature>
<feature type="domain" description="SDA1 middle" evidence="8">
    <location>
        <begin position="527"/>
        <end position="701"/>
    </location>
</feature>
<dbReference type="PhylomeDB" id="A0A0G4FRQ9"/>
<dbReference type="InterPro" id="IPR012977">
    <property type="entry name" value="SDA1_N"/>
</dbReference>
<feature type="compositionally biased region" description="Basic residues" evidence="7">
    <location>
        <begin position="703"/>
        <end position="712"/>
    </location>
</feature>
<dbReference type="GO" id="GO:0015031">
    <property type="term" value="P:protein transport"/>
    <property type="evidence" value="ECO:0007669"/>
    <property type="project" value="UniProtKB-KW"/>
</dbReference>
<dbReference type="InterPro" id="IPR027312">
    <property type="entry name" value="Sda1"/>
</dbReference>
<reference evidence="10 11" key="1">
    <citation type="submission" date="2014-11" db="EMBL/GenBank/DDBJ databases">
        <authorList>
            <person name="Zhu J."/>
            <person name="Qi W."/>
            <person name="Song R."/>
        </authorList>
    </citation>
    <scope>NUCLEOTIDE SEQUENCE [LARGE SCALE GENOMIC DNA]</scope>
</reference>
<proteinExistence type="inferred from homology"/>
<dbReference type="VEuPathDB" id="CryptoDB:Vbra_2534"/>
<feature type="compositionally biased region" description="Acidic residues" evidence="7">
    <location>
        <begin position="524"/>
        <end position="577"/>
    </location>
</feature>
<evidence type="ECO:0000256" key="1">
    <source>
        <dbReference type="ARBA" id="ARBA00005783"/>
    </source>
</evidence>
<dbReference type="PANTHER" id="PTHR12730">
    <property type="entry name" value="HSDA/SDA1-RELATED"/>
    <property type="match status" value="1"/>
</dbReference>
<dbReference type="GO" id="GO:0000055">
    <property type="term" value="P:ribosomal large subunit export from nucleus"/>
    <property type="evidence" value="ECO:0007669"/>
    <property type="project" value="UniProtKB-UniRule"/>
</dbReference>
<evidence type="ECO:0000256" key="4">
    <source>
        <dbReference type="ARBA" id="ARBA00022927"/>
    </source>
</evidence>
<name>A0A0G4FRQ9_VITBC</name>
<evidence type="ECO:0000256" key="7">
    <source>
        <dbReference type="SAM" id="MobiDB-lite"/>
    </source>
</evidence>
<dbReference type="PANTHER" id="PTHR12730:SF0">
    <property type="entry name" value="PROTEIN SDA1 HOMOLOG"/>
    <property type="match status" value="1"/>
</dbReference>
<dbReference type="OrthoDB" id="2196187at2759"/>
<evidence type="ECO:0000259" key="9">
    <source>
        <dbReference type="Pfam" id="PF08158"/>
    </source>
</evidence>
<keyword evidence="3 6" id="KW-0690">Ribosome biogenesis</keyword>
<dbReference type="AlphaFoldDB" id="A0A0G4FRQ9"/>
<feature type="compositionally biased region" description="Basic and acidic residues" evidence="7">
    <location>
        <begin position="672"/>
        <end position="683"/>
    </location>
</feature>
<comment type="function">
    <text evidence="6">Required for 60S pre-ribosomal subunits export to the cytoplasm.</text>
</comment>
<organism evidence="10 11">
    <name type="scientific">Vitrella brassicaformis (strain CCMP3155)</name>
    <dbReference type="NCBI Taxonomy" id="1169540"/>
    <lineage>
        <taxon>Eukaryota</taxon>
        <taxon>Sar</taxon>
        <taxon>Alveolata</taxon>
        <taxon>Colpodellida</taxon>
        <taxon>Vitrellaceae</taxon>
        <taxon>Vitrella</taxon>
    </lineage>
</organism>
<dbReference type="GO" id="GO:0042273">
    <property type="term" value="P:ribosomal large subunit biogenesis"/>
    <property type="evidence" value="ECO:0007669"/>
    <property type="project" value="UniProtKB-UniRule"/>
</dbReference>
<dbReference type="Pfam" id="PF05285">
    <property type="entry name" value="SDA1_dom"/>
    <property type="match status" value="1"/>
</dbReference>
<feature type="region of interest" description="Disordered" evidence="7">
    <location>
        <begin position="516"/>
        <end position="608"/>
    </location>
</feature>
<feature type="region of interest" description="Disordered" evidence="7">
    <location>
        <begin position="623"/>
        <end position="719"/>
    </location>
</feature>
<dbReference type="InParanoid" id="A0A0G4FRQ9"/>
<evidence type="ECO:0000256" key="6">
    <source>
        <dbReference type="RuleBase" id="RU365057"/>
    </source>
</evidence>
<comment type="similarity">
    <text evidence="1 6">Belongs to the SDA1 family.</text>
</comment>
<sequence>MAASADTNKPLSLPVLQDLIKRDPEAYREEYESQEAHFSSSLSILRLKPNKYDKDFNELTMFLAHVTPCYQNQQNQQQNSAAGAAAATTAQPSFAERLIGLLLDTSIAGQLHANTRQGIVNALILLRNRDQVTCTRVLPVWFHLFAHVNDKALRKQLLTHIVRDITKMNKRNKDMKVNNALIAYLSTHLKANSNAMCARKAIAVMIEMHRRSVWRDARVVNIIAGATLHTDLKVSLAAAHFMLGNKTKGQDDDASDEEQTKHDTAEVAREIVGARKTAGRIKKLKKAKLMVKKQAEKKKKKAKGGSDGVVNFAVLDLVYDPQTLAEQIFARVRGNKEPFSFRLVLLNLTSRLIGRHQLFVMSFYSHVMRYLRPTQREVTQVLACVAQATHPLIPPDELHPLSKCLMNTFVSENNSSQVIAVGLNAIREVCARAPLALDADMLADLCEFRTYKDKGVMMAAKGLINQYRDTYPSLLPKAMRGKEGTMAVIAHKDNRPQYGQSTAATQVEGIDLLAKKAQQHEQEQPEDDEQEQDEDDEQGDGQQPDEDSDLDIDEDDLDELLDDDSDADEGEDDLQEEGEPRGKGTKRKRPDDEQQSTDTTSAAMFDRVLGQEDFAKIRRLKLKHDAEVAMGGKGKKPLSSQRAGGDEWETDSDAESDASGSEDEKSDDQEADTDRVNPDDLRGVSKKKRTRAEKLASVLKGRADKKKNKGKNKGAGDAAAAVVSMPNAVKSRNKPIMMVRNKRALQDKRKQDLQTKVAGLRKHIKNLRMKTGGKARRRKK</sequence>
<evidence type="ECO:0000256" key="5">
    <source>
        <dbReference type="ARBA" id="ARBA00023242"/>
    </source>
</evidence>
<evidence type="ECO:0000313" key="11">
    <source>
        <dbReference type="Proteomes" id="UP000041254"/>
    </source>
</evidence>
<dbReference type="Pfam" id="PF08158">
    <property type="entry name" value="SDA1_HEAT"/>
    <property type="match status" value="1"/>
</dbReference>